<sequence>MATLLDSLLPKCTTLSHAEQIQCHLITTGHFQFKISSSRSKLLEFFALSLNNLSVAIKAFYQILTPSTNDWNAVLRGLIQSPDPIDSFKWYKTMIRGSYKVDALTCSFVLKACARVLAFSESTQLHSHIVRKGFVADALLGTTLLDLYAKTGDLDSAQKMFDEMIVKDIASWNALISGFAQGNKPSEALGLFKRMEVLGFKPNEITVLGALSACSQLGAFKEGEKIHEYIRSQKLDMNVQVCNAAIDMYAKCGFADKAYLVFESMSCGKSLVTWNTMIMAFAMHGDGDKALKLFKYMHQEGVSPDAVSYLAVLCACNHSGKEDDNGKHTCISHLGLRCSLDSPLEPDALYKACLPLITWLQLAL</sequence>
<evidence type="ECO:0000256" key="2">
    <source>
        <dbReference type="PROSITE-ProRule" id="PRU00708"/>
    </source>
</evidence>
<keyword evidence="1" id="KW-0677">Repeat</keyword>
<dbReference type="GO" id="GO:0009451">
    <property type="term" value="P:RNA modification"/>
    <property type="evidence" value="ECO:0007669"/>
    <property type="project" value="InterPro"/>
</dbReference>
<dbReference type="PANTHER" id="PTHR24015">
    <property type="entry name" value="OS07G0578800 PROTEIN-RELATED"/>
    <property type="match status" value="1"/>
</dbReference>
<dbReference type="InterPro" id="IPR002885">
    <property type="entry name" value="PPR_rpt"/>
</dbReference>
<dbReference type="FunFam" id="1.25.40.10:FF:000231">
    <property type="entry name" value="Pentatricopeptide repeat-containing protein chloroplastic"/>
    <property type="match status" value="1"/>
</dbReference>
<gene>
    <name evidence="3" type="ORF">RCOM_0297090</name>
</gene>
<dbReference type="FunFam" id="1.25.40.10:FF:000344">
    <property type="entry name" value="Pentatricopeptide repeat-containing protein"/>
    <property type="match status" value="1"/>
</dbReference>
<reference evidence="4" key="1">
    <citation type="journal article" date="2010" name="Nat. Biotechnol.">
        <title>Draft genome sequence of the oilseed species Ricinus communis.</title>
        <authorList>
            <person name="Chan A.P."/>
            <person name="Crabtree J."/>
            <person name="Zhao Q."/>
            <person name="Lorenzi H."/>
            <person name="Orvis J."/>
            <person name="Puiu D."/>
            <person name="Melake-Berhan A."/>
            <person name="Jones K.M."/>
            <person name="Redman J."/>
            <person name="Chen G."/>
            <person name="Cahoon E.B."/>
            <person name="Gedil M."/>
            <person name="Stanke M."/>
            <person name="Haas B.J."/>
            <person name="Wortman J.R."/>
            <person name="Fraser-Liggett C.M."/>
            <person name="Ravel J."/>
            <person name="Rabinowicz P.D."/>
        </authorList>
    </citation>
    <scope>NUCLEOTIDE SEQUENCE [LARGE SCALE GENOMIC DNA]</scope>
    <source>
        <strain evidence="4">cv. Hale</strain>
    </source>
</reference>
<keyword evidence="4" id="KW-1185">Reference proteome</keyword>
<name>B9SM93_RICCO</name>
<feature type="repeat" description="PPR" evidence="2">
    <location>
        <begin position="168"/>
        <end position="202"/>
    </location>
</feature>
<dbReference type="Proteomes" id="UP000008311">
    <property type="component" value="Unassembled WGS sequence"/>
</dbReference>
<evidence type="ECO:0000313" key="4">
    <source>
        <dbReference type="Proteomes" id="UP000008311"/>
    </source>
</evidence>
<dbReference type="InterPro" id="IPR046960">
    <property type="entry name" value="PPR_At4g14850-like_plant"/>
</dbReference>
<dbReference type="eggNOG" id="KOG4197">
    <property type="taxonomic scope" value="Eukaryota"/>
</dbReference>
<dbReference type="PANTHER" id="PTHR24015:SF1063">
    <property type="entry name" value="OS12G0156900 PROTEIN"/>
    <property type="match status" value="1"/>
</dbReference>
<dbReference type="PROSITE" id="PS51375">
    <property type="entry name" value="PPR"/>
    <property type="match status" value="2"/>
</dbReference>
<dbReference type="Gene3D" id="1.25.40.10">
    <property type="entry name" value="Tetratricopeptide repeat domain"/>
    <property type="match status" value="3"/>
</dbReference>
<accession>B9SM93</accession>
<dbReference type="InterPro" id="IPR011990">
    <property type="entry name" value="TPR-like_helical_dom_sf"/>
</dbReference>
<evidence type="ECO:0000313" key="3">
    <source>
        <dbReference type="EMBL" id="EEF35275.1"/>
    </source>
</evidence>
<dbReference type="Pfam" id="PF13041">
    <property type="entry name" value="PPR_2"/>
    <property type="match status" value="2"/>
</dbReference>
<dbReference type="FunCoup" id="B9SM93">
    <property type="interactions" value="686"/>
</dbReference>
<evidence type="ECO:0000256" key="1">
    <source>
        <dbReference type="ARBA" id="ARBA00022737"/>
    </source>
</evidence>
<dbReference type="Pfam" id="PF01535">
    <property type="entry name" value="PPR"/>
    <property type="match status" value="1"/>
</dbReference>
<dbReference type="AlphaFoldDB" id="B9SM93"/>
<feature type="repeat" description="PPR" evidence="2">
    <location>
        <begin position="270"/>
        <end position="304"/>
    </location>
</feature>
<dbReference type="EMBL" id="EQ974026">
    <property type="protein sequence ID" value="EEF35275.1"/>
    <property type="molecule type" value="Genomic_DNA"/>
</dbReference>
<proteinExistence type="predicted"/>
<dbReference type="NCBIfam" id="TIGR00756">
    <property type="entry name" value="PPR"/>
    <property type="match status" value="3"/>
</dbReference>
<dbReference type="InParanoid" id="B9SM93"/>
<organism evidence="3 4">
    <name type="scientific">Ricinus communis</name>
    <name type="common">Castor bean</name>
    <dbReference type="NCBI Taxonomy" id="3988"/>
    <lineage>
        <taxon>Eukaryota</taxon>
        <taxon>Viridiplantae</taxon>
        <taxon>Streptophyta</taxon>
        <taxon>Embryophyta</taxon>
        <taxon>Tracheophyta</taxon>
        <taxon>Spermatophyta</taxon>
        <taxon>Magnoliopsida</taxon>
        <taxon>eudicotyledons</taxon>
        <taxon>Gunneridae</taxon>
        <taxon>Pentapetalae</taxon>
        <taxon>rosids</taxon>
        <taxon>fabids</taxon>
        <taxon>Malpighiales</taxon>
        <taxon>Euphorbiaceae</taxon>
        <taxon>Acalyphoideae</taxon>
        <taxon>Acalypheae</taxon>
        <taxon>Ricinus</taxon>
    </lineage>
</organism>
<protein>
    <submittedName>
        <fullName evidence="3">Pentatricopeptide repeat-containing protein, putative</fullName>
    </submittedName>
</protein>
<dbReference type="GO" id="GO:0003723">
    <property type="term" value="F:RNA binding"/>
    <property type="evidence" value="ECO:0007669"/>
    <property type="project" value="InterPro"/>
</dbReference>